<dbReference type="Gene3D" id="1.20.1290.10">
    <property type="entry name" value="AhpD-like"/>
    <property type="match status" value="1"/>
</dbReference>
<evidence type="ECO:0000313" key="3">
    <source>
        <dbReference type="EMBL" id="MFE1755444.1"/>
    </source>
</evidence>
<dbReference type="InterPro" id="IPR003779">
    <property type="entry name" value="CMD-like"/>
</dbReference>
<dbReference type="EMBL" id="JBHYTS010000090">
    <property type="protein sequence ID" value="MFE1755444.1"/>
    <property type="molecule type" value="Genomic_DNA"/>
</dbReference>
<comment type="caution">
    <text evidence="3">The sequence shown here is derived from an EMBL/GenBank/DDBJ whole genome shotgun (WGS) entry which is preliminary data.</text>
</comment>
<dbReference type="Proteomes" id="UP001599756">
    <property type="component" value="Unassembled WGS sequence"/>
</dbReference>
<organism evidence="3 4">
    <name type="scientific">Streptomyces anandii</name>
    <dbReference type="NCBI Taxonomy" id="285454"/>
    <lineage>
        <taxon>Bacteria</taxon>
        <taxon>Bacillati</taxon>
        <taxon>Actinomycetota</taxon>
        <taxon>Actinomycetes</taxon>
        <taxon>Kitasatosporales</taxon>
        <taxon>Streptomycetaceae</taxon>
        <taxon>Streptomyces</taxon>
    </lineage>
</organism>
<sequence length="208" mass="22760">MARVSLSPPRTRFLRLVEWYSKRAYGKVLDPARALAHQPRVLWSDLRFEQSVAKWNRLDPGLKALAEMATAAAIGCSWCMDFGYWVSRERGVAPRKVQDVPVWRDSDAYTPLERDVMAYAEAMTATPPAVDDELVAGLRDRLGEPALVELTAMVAVENLRSRINSALGLTSQGFKDRCELPGAAPAPDAAAARERPAGVDSGAEPSGH</sequence>
<dbReference type="RefSeq" id="WP_381810025.1">
    <property type="nucleotide sequence ID" value="NZ_JBHYTS010000090.1"/>
</dbReference>
<keyword evidence="4" id="KW-1185">Reference proteome</keyword>
<protein>
    <submittedName>
        <fullName evidence="3">Carboxymuconolactone decarboxylase family protein</fullName>
    </submittedName>
</protein>
<evidence type="ECO:0000313" key="4">
    <source>
        <dbReference type="Proteomes" id="UP001599756"/>
    </source>
</evidence>
<accession>A0ABW6HFL9</accession>
<proteinExistence type="predicted"/>
<dbReference type="SUPFAM" id="SSF69118">
    <property type="entry name" value="AhpD-like"/>
    <property type="match status" value="1"/>
</dbReference>
<evidence type="ECO:0000259" key="2">
    <source>
        <dbReference type="Pfam" id="PF02627"/>
    </source>
</evidence>
<feature type="domain" description="Carboxymuconolactone decarboxylase-like" evidence="2">
    <location>
        <begin position="41"/>
        <end position="122"/>
    </location>
</feature>
<evidence type="ECO:0000256" key="1">
    <source>
        <dbReference type="SAM" id="MobiDB-lite"/>
    </source>
</evidence>
<dbReference type="PANTHER" id="PTHR34846:SF10">
    <property type="entry name" value="CYTOPLASMIC PROTEIN"/>
    <property type="match status" value="1"/>
</dbReference>
<name>A0ABW6HFL9_9ACTN</name>
<gene>
    <name evidence="3" type="ORF">ACFW88_33735</name>
</gene>
<feature type="region of interest" description="Disordered" evidence="1">
    <location>
        <begin position="177"/>
        <end position="208"/>
    </location>
</feature>
<dbReference type="Pfam" id="PF02627">
    <property type="entry name" value="CMD"/>
    <property type="match status" value="1"/>
</dbReference>
<feature type="compositionally biased region" description="Low complexity" evidence="1">
    <location>
        <begin position="181"/>
        <end position="190"/>
    </location>
</feature>
<reference evidence="3 4" key="1">
    <citation type="submission" date="2024-09" db="EMBL/GenBank/DDBJ databases">
        <title>The Natural Products Discovery Center: Release of the First 8490 Sequenced Strains for Exploring Actinobacteria Biosynthetic Diversity.</title>
        <authorList>
            <person name="Kalkreuter E."/>
            <person name="Kautsar S.A."/>
            <person name="Yang D."/>
            <person name="Bader C.D."/>
            <person name="Teijaro C.N."/>
            <person name="Fluegel L."/>
            <person name="Davis C.M."/>
            <person name="Simpson J.R."/>
            <person name="Lauterbach L."/>
            <person name="Steele A.D."/>
            <person name="Gui C."/>
            <person name="Meng S."/>
            <person name="Li G."/>
            <person name="Viehrig K."/>
            <person name="Ye F."/>
            <person name="Su P."/>
            <person name="Kiefer A.F."/>
            <person name="Nichols A."/>
            <person name="Cepeda A.J."/>
            <person name="Yan W."/>
            <person name="Fan B."/>
            <person name="Jiang Y."/>
            <person name="Adhikari A."/>
            <person name="Zheng C.-J."/>
            <person name="Schuster L."/>
            <person name="Cowan T.M."/>
            <person name="Smanski M.J."/>
            <person name="Chevrette M.G."/>
            <person name="De Carvalho L.P.S."/>
            <person name="Shen B."/>
        </authorList>
    </citation>
    <scope>NUCLEOTIDE SEQUENCE [LARGE SCALE GENOMIC DNA]</scope>
    <source>
        <strain evidence="3 4">NPDC059500</strain>
    </source>
</reference>
<dbReference type="PANTHER" id="PTHR34846">
    <property type="entry name" value="4-CARBOXYMUCONOLACTONE DECARBOXYLASE FAMILY PROTEIN (AFU_ORTHOLOGUE AFUA_6G11590)"/>
    <property type="match status" value="1"/>
</dbReference>
<dbReference type="InterPro" id="IPR029032">
    <property type="entry name" value="AhpD-like"/>
</dbReference>